<organism evidence="2 3">
    <name type="scientific">Mycena albidolilacea</name>
    <dbReference type="NCBI Taxonomy" id="1033008"/>
    <lineage>
        <taxon>Eukaryota</taxon>
        <taxon>Fungi</taxon>
        <taxon>Dikarya</taxon>
        <taxon>Basidiomycota</taxon>
        <taxon>Agaricomycotina</taxon>
        <taxon>Agaricomycetes</taxon>
        <taxon>Agaricomycetidae</taxon>
        <taxon>Agaricales</taxon>
        <taxon>Marasmiineae</taxon>
        <taxon>Mycenaceae</taxon>
        <taxon>Mycena</taxon>
    </lineage>
</organism>
<dbReference type="Proteomes" id="UP001218218">
    <property type="component" value="Unassembled WGS sequence"/>
</dbReference>
<dbReference type="EMBL" id="JARIHO010000040">
    <property type="protein sequence ID" value="KAJ7328020.1"/>
    <property type="molecule type" value="Genomic_DNA"/>
</dbReference>
<evidence type="ECO:0000313" key="2">
    <source>
        <dbReference type="EMBL" id="KAJ7328020.1"/>
    </source>
</evidence>
<gene>
    <name evidence="2" type="ORF">DFH08DRAFT_916741</name>
</gene>
<name>A0AAD6ZL14_9AGAR</name>
<dbReference type="Pfam" id="PF18758">
    <property type="entry name" value="KDZ"/>
    <property type="match status" value="1"/>
</dbReference>
<accession>A0AAD6ZL14</accession>
<keyword evidence="3" id="KW-1185">Reference proteome</keyword>
<feature type="region of interest" description="Disordered" evidence="1">
    <location>
        <begin position="708"/>
        <end position="751"/>
    </location>
</feature>
<reference evidence="2" key="1">
    <citation type="submission" date="2023-03" db="EMBL/GenBank/DDBJ databases">
        <title>Massive genome expansion in bonnet fungi (Mycena s.s.) driven by repeated elements and novel gene families across ecological guilds.</title>
        <authorList>
            <consortium name="Lawrence Berkeley National Laboratory"/>
            <person name="Harder C.B."/>
            <person name="Miyauchi S."/>
            <person name="Viragh M."/>
            <person name="Kuo A."/>
            <person name="Thoen E."/>
            <person name="Andreopoulos B."/>
            <person name="Lu D."/>
            <person name="Skrede I."/>
            <person name="Drula E."/>
            <person name="Henrissat B."/>
            <person name="Morin E."/>
            <person name="Kohler A."/>
            <person name="Barry K."/>
            <person name="LaButti K."/>
            <person name="Morin E."/>
            <person name="Salamov A."/>
            <person name="Lipzen A."/>
            <person name="Mereny Z."/>
            <person name="Hegedus B."/>
            <person name="Baldrian P."/>
            <person name="Stursova M."/>
            <person name="Weitz H."/>
            <person name="Taylor A."/>
            <person name="Grigoriev I.V."/>
            <person name="Nagy L.G."/>
            <person name="Martin F."/>
            <person name="Kauserud H."/>
        </authorList>
    </citation>
    <scope>NUCLEOTIDE SEQUENCE</scope>
    <source>
        <strain evidence="2">CBHHK002</strain>
    </source>
</reference>
<proteinExistence type="predicted"/>
<evidence type="ECO:0000313" key="3">
    <source>
        <dbReference type="Proteomes" id="UP001218218"/>
    </source>
</evidence>
<dbReference type="PANTHER" id="PTHR33096">
    <property type="entry name" value="CXC2 DOMAIN-CONTAINING PROTEIN"/>
    <property type="match status" value="1"/>
</dbReference>
<sequence length="774" mass="86856">MPCSPHEPSVVVTVRVLEVFRALQLCCPQLGIQAFVRGICDLHGVAPRPYLGQQFSVTYNVYLSIRAEVDKRVRAVLGRDTPNWRLKNACPACMYKLEGEAPLTLPLITTQDGNNSMKRFLRREQEEVLPGITAAPGASKERKDNRVAPGDFFLPREDVNEWGDEGMDVLMRGFEEGAEQDEGAGCDERWENMKEDVTARAYGMYDETGIFPALCRHGFMLVIVDMVKSGELEKYGLTVINHLIRVLDEVAVGVDIGCKTGKMVKAHPRLSQLAFDNKFRCLVGSFHGLGHSRLCQVSNLATYVERMGLEDCEGCESWFSKSNALALTTRYSTVFHRHQAIATYIQHTDTCDAYQGLTVVIGNKYRRALKIKAGLPALQDAMRSLNVESRDVFETWLAKEKRYLRSLSKEPAEETLEMEYYQKLVNWQEHECCVHEMRDLAAPFLPASADASYAEAAKETRRVETKCRHAFEVAAKSLGAVQELELKLGIATRWELGSEAWVKAAKMVSSRRYQRALDQLQGLVVARMFELSKVNMSGTGYKLRKHIAKALQARSKAVRTALEHYNAAASVMTPPKQLLAWDEVVGYAFLAEFDLLREGREDIRTEPWALPAGRAAMDQHFKILRADEEIARLNVEIPHLVTFMADEEDFLVHHEPRLQQEGFDGLALQVARHRMERARFNGVHLDRLVKLSQEDGFTASISRGTSVSLERRVPPRNVPGLADAADERARRSAPSTGGDNDEDREGDGDVEAIADAFENIVRIVHDVGATEETG</sequence>
<feature type="compositionally biased region" description="Acidic residues" evidence="1">
    <location>
        <begin position="739"/>
        <end position="751"/>
    </location>
</feature>
<dbReference type="AlphaFoldDB" id="A0AAD6ZL14"/>
<protein>
    <submittedName>
        <fullName evidence="2">Uncharacterized protein</fullName>
    </submittedName>
</protein>
<dbReference type="InterPro" id="IPR040521">
    <property type="entry name" value="KDZ"/>
</dbReference>
<dbReference type="PANTHER" id="PTHR33096:SF1">
    <property type="entry name" value="CXC1-LIKE CYSTEINE CLUSTER ASSOCIATED WITH KDZ TRANSPOSASES DOMAIN-CONTAINING PROTEIN"/>
    <property type="match status" value="1"/>
</dbReference>
<comment type="caution">
    <text evidence="2">The sequence shown here is derived from an EMBL/GenBank/DDBJ whole genome shotgun (WGS) entry which is preliminary data.</text>
</comment>
<evidence type="ECO:0000256" key="1">
    <source>
        <dbReference type="SAM" id="MobiDB-lite"/>
    </source>
</evidence>